<evidence type="ECO:0000313" key="2">
    <source>
        <dbReference type="EMBL" id="ONK77919.1"/>
    </source>
</evidence>
<accession>A0A5P1FLT5</accession>
<feature type="compositionally biased region" description="Basic and acidic residues" evidence="1">
    <location>
        <begin position="1"/>
        <end position="50"/>
    </location>
</feature>
<evidence type="ECO:0000313" key="3">
    <source>
        <dbReference type="Proteomes" id="UP000243459"/>
    </source>
</evidence>
<dbReference type="AlphaFoldDB" id="A0A5P1FLT5"/>
<proteinExistence type="predicted"/>
<evidence type="ECO:0000256" key="1">
    <source>
        <dbReference type="SAM" id="MobiDB-lite"/>
    </source>
</evidence>
<feature type="non-terminal residue" evidence="2">
    <location>
        <position position="89"/>
    </location>
</feature>
<feature type="region of interest" description="Disordered" evidence="1">
    <location>
        <begin position="1"/>
        <end position="89"/>
    </location>
</feature>
<organism evidence="2 3">
    <name type="scientific">Asparagus officinalis</name>
    <name type="common">Garden asparagus</name>
    <dbReference type="NCBI Taxonomy" id="4686"/>
    <lineage>
        <taxon>Eukaryota</taxon>
        <taxon>Viridiplantae</taxon>
        <taxon>Streptophyta</taxon>
        <taxon>Embryophyta</taxon>
        <taxon>Tracheophyta</taxon>
        <taxon>Spermatophyta</taxon>
        <taxon>Magnoliopsida</taxon>
        <taxon>Liliopsida</taxon>
        <taxon>Asparagales</taxon>
        <taxon>Asparagaceae</taxon>
        <taxon>Asparagoideae</taxon>
        <taxon>Asparagus</taxon>
    </lineage>
</organism>
<protein>
    <submittedName>
        <fullName evidence="2">Uncharacterized protein</fullName>
    </submittedName>
</protein>
<dbReference type="Proteomes" id="UP000243459">
    <property type="component" value="Chromosome 2"/>
</dbReference>
<reference evidence="3" key="1">
    <citation type="journal article" date="2017" name="Nat. Commun.">
        <title>The asparagus genome sheds light on the origin and evolution of a young Y chromosome.</title>
        <authorList>
            <person name="Harkess A."/>
            <person name="Zhou J."/>
            <person name="Xu C."/>
            <person name="Bowers J.E."/>
            <person name="Van der Hulst R."/>
            <person name="Ayyampalayam S."/>
            <person name="Mercati F."/>
            <person name="Riccardi P."/>
            <person name="McKain M.R."/>
            <person name="Kakrana A."/>
            <person name="Tang H."/>
            <person name="Ray J."/>
            <person name="Groenendijk J."/>
            <person name="Arikit S."/>
            <person name="Mathioni S.M."/>
            <person name="Nakano M."/>
            <person name="Shan H."/>
            <person name="Telgmann-Rauber A."/>
            <person name="Kanno A."/>
            <person name="Yue Z."/>
            <person name="Chen H."/>
            <person name="Li W."/>
            <person name="Chen Y."/>
            <person name="Xu X."/>
            <person name="Zhang Y."/>
            <person name="Luo S."/>
            <person name="Chen H."/>
            <person name="Gao J."/>
            <person name="Mao Z."/>
            <person name="Pires J.C."/>
            <person name="Luo M."/>
            <person name="Kudrna D."/>
            <person name="Wing R.A."/>
            <person name="Meyers B.C."/>
            <person name="Yi K."/>
            <person name="Kong H."/>
            <person name="Lavrijsen P."/>
            <person name="Sunseri F."/>
            <person name="Falavigna A."/>
            <person name="Ye Y."/>
            <person name="Leebens-Mack J.H."/>
            <person name="Chen G."/>
        </authorList>
    </citation>
    <scope>NUCLEOTIDE SEQUENCE [LARGE SCALE GENOMIC DNA]</scope>
    <source>
        <strain evidence="3">cv. DH0086</strain>
    </source>
</reference>
<feature type="compositionally biased region" description="Gly residues" evidence="1">
    <location>
        <begin position="76"/>
        <end position="89"/>
    </location>
</feature>
<keyword evidence="3" id="KW-1185">Reference proteome</keyword>
<name>A0A5P1FLT5_ASPOF</name>
<dbReference type="EMBL" id="CM007382">
    <property type="protein sequence ID" value="ONK77919.1"/>
    <property type="molecule type" value="Genomic_DNA"/>
</dbReference>
<dbReference type="Gramene" id="ONK77919">
    <property type="protein sequence ID" value="ONK77919"/>
    <property type="gene ID" value="A4U43_C02F12310"/>
</dbReference>
<sequence>MKAWRRRVEGTEAHDGGVGRRCDVWKEGGRGVGEGRRRGREVGAGKEGEGGKAACGGARRQWGGSVGEGREAAWVGDGGATEGGRAGEG</sequence>
<gene>
    <name evidence="2" type="ORF">A4U43_C02F12310</name>
</gene>